<evidence type="ECO:0000313" key="6">
    <source>
        <dbReference type="EMBL" id="ELT93119.1"/>
    </source>
</evidence>
<evidence type="ECO:0000256" key="1">
    <source>
        <dbReference type="ARBA" id="ARBA00022980"/>
    </source>
</evidence>
<dbReference type="SUPFAM" id="SSF50104">
    <property type="entry name" value="Translation proteins SH3-like domain"/>
    <property type="match status" value="1"/>
</dbReference>
<dbReference type="InterPro" id="IPR000915">
    <property type="entry name" value="60S_ribosomal_eL6"/>
</dbReference>
<keyword evidence="2" id="KW-0687">Ribonucleoprotein</keyword>
<dbReference type="OMA" id="HTEKKKY"/>
<dbReference type="GO" id="GO:0000027">
    <property type="term" value="P:ribosomal large subunit assembly"/>
    <property type="evidence" value="ECO:0007669"/>
    <property type="project" value="TreeGrafter"/>
</dbReference>
<name>R7THC6_CAPTE</name>
<dbReference type="GO" id="GO:0002181">
    <property type="term" value="P:cytoplasmic translation"/>
    <property type="evidence" value="ECO:0007669"/>
    <property type="project" value="TreeGrafter"/>
</dbReference>
<evidence type="ECO:0000256" key="2">
    <source>
        <dbReference type="ARBA" id="ARBA00023274"/>
    </source>
</evidence>
<dbReference type="PANTHER" id="PTHR10715">
    <property type="entry name" value="60S RIBOSOMAL PROTEIN L6"/>
    <property type="match status" value="1"/>
</dbReference>
<dbReference type="GO" id="GO:0003735">
    <property type="term" value="F:structural constituent of ribosome"/>
    <property type="evidence" value="ECO:0007669"/>
    <property type="project" value="InterPro"/>
</dbReference>
<dbReference type="HOGENOM" id="CLU_118256_1_0_1"/>
<keyword evidence="1" id="KW-0689">Ribosomal protein</keyword>
<dbReference type="Pfam" id="PF01159">
    <property type="entry name" value="Ribosomal_L6e"/>
    <property type="match status" value="1"/>
</dbReference>
<dbReference type="EMBL" id="KB309864">
    <property type="protein sequence ID" value="ELT93119.1"/>
    <property type="molecule type" value="Genomic_DNA"/>
</dbReference>
<dbReference type="InterPro" id="IPR008991">
    <property type="entry name" value="Translation_prot_SH3-like_sf"/>
</dbReference>
<evidence type="ECO:0000256" key="3">
    <source>
        <dbReference type="ARBA" id="ARBA00035233"/>
    </source>
</evidence>
<evidence type="ECO:0000256" key="5">
    <source>
        <dbReference type="ARBA" id="ARBA00046388"/>
    </source>
</evidence>
<sequence length="112" mass="12898">LVNGCPLRRINQIYVIATKTKLNIDSVTLPDRLTDDYFRRQKLNKAKMGEGDIFESKKEVYSVSEERKEDQSSVDKQLLAAIRKSGEKKLILGYLGAMFSLSKKQFPHKMIF</sequence>
<dbReference type="AlphaFoldDB" id="R7THC6"/>
<dbReference type="PANTHER" id="PTHR10715:SF0">
    <property type="entry name" value="LARGE RIBOSOMAL SUBUNIT PROTEIN EL6"/>
    <property type="match status" value="1"/>
</dbReference>
<dbReference type="OrthoDB" id="2436667at2759"/>
<evidence type="ECO:0000256" key="4">
    <source>
        <dbReference type="ARBA" id="ARBA00035351"/>
    </source>
</evidence>
<accession>R7THC6</accession>
<dbReference type="GO" id="GO:0022625">
    <property type="term" value="C:cytosolic large ribosomal subunit"/>
    <property type="evidence" value="ECO:0007669"/>
    <property type="project" value="TreeGrafter"/>
</dbReference>
<proteinExistence type="predicted"/>
<dbReference type="CDD" id="cd13156">
    <property type="entry name" value="KOW_RPL6"/>
    <property type="match status" value="1"/>
</dbReference>
<dbReference type="InterPro" id="IPR041997">
    <property type="entry name" value="Ribosomal_eL6_KOW"/>
</dbReference>
<reference evidence="6" key="1">
    <citation type="journal article" date="2013" name="Nature">
        <title>Insights into bilaterian evolution from three spiralian genomes.</title>
        <authorList>
            <person name="Simakov O."/>
            <person name="Marletaz F."/>
            <person name="Cho S.J."/>
            <person name="Edsinger-Gonzales E."/>
            <person name="Havlak P."/>
            <person name="Hellsten U."/>
            <person name="Kuo D.H."/>
            <person name="Larsson T."/>
            <person name="Lv J."/>
            <person name="Arendt D."/>
            <person name="Savage R."/>
            <person name="Osoegawa K."/>
            <person name="de Jong P."/>
            <person name="Grimwood J."/>
            <person name="Chapman J.A."/>
            <person name="Shapiro H."/>
            <person name="Aerts A."/>
            <person name="Otillar R.P."/>
            <person name="Terry A.Y."/>
            <person name="Boore J.L."/>
            <person name="Grigoriev I.V."/>
            <person name="Lindberg D.R."/>
            <person name="Seaver E.C."/>
            <person name="Weisblat D.A."/>
            <person name="Putnam N.H."/>
            <person name="Rokhsar D.S."/>
        </authorList>
    </citation>
    <scope>NUCLEOTIDE SEQUENCE</scope>
    <source>
        <strain evidence="6">I ESC-2004</strain>
    </source>
</reference>
<comment type="subunit">
    <text evidence="5">Component of the large ribosomal subunit. May bind IPO9 with low affinity.</text>
</comment>
<organism evidence="6">
    <name type="scientific">Capitella teleta</name>
    <name type="common">Polychaete worm</name>
    <dbReference type="NCBI Taxonomy" id="283909"/>
    <lineage>
        <taxon>Eukaryota</taxon>
        <taxon>Metazoa</taxon>
        <taxon>Spiralia</taxon>
        <taxon>Lophotrochozoa</taxon>
        <taxon>Annelida</taxon>
        <taxon>Polychaeta</taxon>
        <taxon>Sedentaria</taxon>
        <taxon>Scolecida</taxon>
        <taxon>Capitellidae</taxon>
        <taxon>Capitella</taxon>
    </lineage>
</organism>
<dbReference type="GO" id="GO:0003723">
    <property type="term" value="F:RNA binding"/>
    <property type="evidence" value="ECO:0007669"/>
    <property type="project" value="TreeGrafter"/>
</dbReference>
<feature type="non-terminal residue" evidence="6">
    <location>
        <position position="1"/>
    </location>
</feature>
<dbReference type="STRING" id="283909.R7THC6"/>
<protein>
    <recommendedName>
        <fullName evidence="3">Large ribosomal subunit protein eL6</fullName>
    </recommendedName>
    <alternativeName>
        <fullName evidence="4">60S ribosomal protein L6</fullName>
    </alternativeName>
</protein>
<gene>
    <name evidence="6" type="ORF">CAPTEDRAFT_103417</name>
</gene>